<sequence length="146" mass="16914">MAVKASGRFVPPSAFAAGTGKAFTGAYAWNAPREAVGRERPLTRDEMRQVQGVLSTINRLPYFLRSLFTSRYDYIRRNKSPVHGFYFLTSTFQRRLWPRIKRVNQRHEMNTDASLLFLAERDHYARLPGMNDKELKKFAARISSQL</sequence>
<dbReference type="GO" id="GO:0004519">
    <property type="term" value="F:endonuclease activity"/>
    <property type="evidence" value="ECO:0007669"/>
    <property type="project" value="UniProtKB-KW"/>
</dbReference>
<dbReference type="EMBL" id="DAAXGF010000042">
    <property type="protein sequence ID" value="HAG0844782.1"/>
    <property type="molecule type" value="Genomic_DNA"/>
</dbReference>
<comment type="caution">
    <text evidence="9">The sequence shown here is derived from an EMBL/GenBank/DDBJ whole genome shotgun (WGS) entry which is preliminary data.</text>
</comment>
<protein>
    <submittedName>
        <fullName evidence="9">Replication endonuclease</fullName>
    </submittedName>
</protein>
<reference evidence="9" key="2">
    <citation type="submission" date="2020-02" db="EMBL/GenBank/DDBJ databases">
        <authorList>
            <consortium name="NCBI Pathogen Detection Project"/>
        </authorList>
    </citation>
    <scope>NUCLEOTIDE SEQUENCE</scope>
    <source>
        <strain evidence="3">MA.JE_S09-001881</strain>
        <strain evidence="4">MA.JE_S09-001981</strain>
        <strain evidence="5">MA.JE_S09-002556</strain>
        <strain evidence="9">MA.JE_S09-002557</strain>
        <strain evidence="7">MA.JE_S09-002558</strain>
        <strain evidence="6">MA.JE_S09-002559</strain>
        <strain evidence="8">MA.JE_S09-002561</strain>
        <strain evidence="2">MA.NL_A23</strain>
        <strain evidence="1">MA.NL_A26</strain>
    </source>
</reference>
<dbReference type="EMBL" id="DAAXEI010000033">
    <property type="protein sequence ID" value="HAG0676628.1"/>
    <property type="molecule type" value="Genomic_DNA"/>
</dbReference>
<evidence type="ECO:0000313" key="4">
    <source>
        <dbReference type="EMBL" id="HAF8291404.1"/>
    </source>
</evidence>
<reference evidence="9" key="1">
    <citation type="journal article" date="2018" name="Genome Biol.">
        <title>SKESA: strategic k-mer extension for scrupulous assemblies.</title>
        <authorList>
            <person name="Souvorov A."/>
            <person name="Agarwala R."/>
            <person name="Lipman D.J."/>
        </authorList>
    </citation>
    <scope>NUCLEOTIDE SEQUENCE</scope>
    <source>
        <strain evidence="3">MA.JE_S09-001881</strain>
        <strain evidence="4">MA.JE_S09-001981</strain>
        <strain evidence="5">MA.JE_S09-002556</strain>
        <strain evidence="9">MA.JE_S09-002557</strain>
        <strain evidence="7">MA.JE_S09-002558</strain>
        <strain evidence="6">MA.JE_S09-002559</strain>
        <strain evidence="8">MA.JE_S09-002561</strain>
        <strain evidence="2">MA.NL_A23</strain>
        <strain evidence="1">MA.NL_A26</strain>
    </source>
</reference>
<evidence type="ECO:0000313" key="1">
    <source>
        <dbReference type="EMBL" id="HAF2902292.1"/>
    </source>
</evidence>
<proteinExistence type="predicted"/>
<keyword evidence="9" id="KW-0255">Endonuclease</keyword>
<evidence type="ECO:0000313" key="3">
    <source>
        <dbReference type="EMBL" id="HAF4770644.1"/>
    </source>
</evidence>
<dbReference type="EMBL" id="DAAVGY010000034">
    <property type="protein sequence ID" value="HAF4619778.1"/>
    <property type="molecule type" value="Genomic_DNA"/>
</dbReference>
<name>A0A757Y3G5_SALER</name>
<feature type="non-terminal residue" evidence="9">
    <location>
        <position position="146"/>
    </location>
</feature>
<dbReference type="AlphaFoldDB" id="A0A757Y3G5"/>
<evidence type="ECO:0000313" key="7">
    <source>
        <dbReference type="EMBL" id="HAG0844782.1"/>
    </source>
</evidence>
<dbReference type="EMBL" id="DAAWWG010000036">
    <property type="protein sequence ID" value="HAF9637302.1"/>
    <property type="molecule type" value="Genomic_DNA"/>
</dbReference>
<dbReference type="EMBL" id="DAAXHI010000038">
    <property type="protein sequence ID" value="HAG1009491.1"/>
    <property type="molecule type" value="Genomic_DNA"/>
</dbReference>
<dbReference type="EMBL" id="DAAUEP010000030">
    <property type="protein sequence ID" value="HAF2902292.1"/>
    <property type="molecule type" value="Genomic_DNA"/>
</dbReference>
<evidence type="ECO:0000313" key="2">
    <source>
        <dbReference type="EMBL" id="HAF4619778.1"/>
    </source>
</evidence>
<accession>A0A757Y3G5</accession>
<organism evidence="9">
    <name type="scientific">Salmonella enterica</name>
    <name type="common">Salmonella choleraesuis</name>
    <dbReference type="NCBI Taxonomy" id="28901"/>
    <lineage>
        <taxon>Bacteria</taxon>
        <taxon>Pseudomonadati</taxon>
        <taxon>Pseudomonadota</taxon>
        <taxon>Gammaproteobacteria</taxon>
        <taxon>Enterobacterales</taxon>
        <taxon>Enterobacteriaceae</taxon>
        <taxon>Salmonella</taxon>
    </lineage>
</organism>
<keyword evidence="9" id="KW-0540">Nuclease</keyword>
<evidence type="ECO:0000313" key="6">
    <source>
        <dbReference type="EMBL" id="HAG0676628.1"/>
    </source>
</evidence>
<keyword evidence="9" id="KW-0378">Hydrolase</keyword>
<gene>
    <name evidence="4" type="ORF">G5T66_004434</name>
    <name evidence="1" type="ORF">G8J50_004525</name>
    <name evidence="3" type="ORF">G8K62_004517</name>
    <name evidence="2" type="ORF">G8K88_004524</name>
    <name evidence="5" type="ORF">G8P17_004434</name>
    <name evidence="9" type="ORF">G8S73_004432</name>
    <name evidence="6" type="ORF">G8S94_004435</name>
    <name evidence="7" type="ORF">G8T22_004435</name>
    <name evidence="8" type="ORF">G8T35_004433</name>
</gene>
<evidence type="ECO:0000313" key="8">
    <source>
        <dbReference type="EMBL" id="HAG0954568.1"/>
    </source>
</evidence>
<dbReference type="EMBL" id="DAAWKT010000040">
    <property type="protein sequence ID" value="HAF8291404.1"/>
    <property type="molecule type" value="Genomic_DNA"/>
</dbReference>
<dbReference type="EMBL" id="DAAVDE010000032">
    <property type="protein sequence ID" value="HAF4770644.1"/>
    <property type="molecule type" value="Genomic_DNA"/>
</dbReference>
<dbReference type="EMBL" id="DAAXGW010000039">
    <property type="protein sequence ID" value="HAG0954568.1"/>
    <property type="molecule type" value="Genomic_DNA"/>
</dbReference>
<evidence type="ECO:0000313" key="9">
    <source>
        <dbReference type="EMBL" id="HAG1009491.1"/>
    </source>
</evidence>
<evidence type="ECO:0000313" key="5">
    <source>
        <dbReference type="EMBL" id="HAF9637302.1"/>
    </source>
</evidence>